<evidence type="ECO:0000256" key="1">
    <source>
        <dbReference type="SAM" id="MobiDB-lite"/>
    </source>
</evidence>
<sequence length="378" mass="40615">MAAKQAPGALTRLDAAGCQATRRGLAESTALDLTAVRALETADRTHTLWTDADRAWASRAAGEVVGQGGSPQAFLAQRARLALARLGERFKALPRAVRALCWRPWLSTAIVVAAFAAGVAIDRIGDSQGINVLTPPVLTLLAWNLAVYGLLAVRLTAGYGNAAPPGPLRRAVTSLAWAAEAAGRWRTRHCACPLRQRLVAHRRPALRCARGAHSPPRRRTAGRGPAGRPLPARHGVRVSCELAKHLPRRRQRAWLLASALAPGAALTGIAVPAVGEIEAIRAPSGENAARWLHLMAATVSLVVIVPRLLLGLFAWLIERHRATNLPLALEDPYFQRLLRASPAAPPGCTSYPTATRFRRRQRPGWSDSSRAPLAPARR</sequence>
<feature type="transmembrane region" description="Helical" evidence="2">
    <location>
        <begin position="100"/>
        <end position="121"/>
    </location>
</feature>
<keyword evidence="2" id="KW-0472">Membrane</keyword>
<gene>
    <name evidence="3" type="ORF">IPJ27_14110</name>
</gene>
<proteinExistence type="predicted"/>
<feature type="region of interest" description="Disordered" evidence="1">
    <location>
        <begin position="344"/>
        <end position="378"/>
    </location>
</feature>
<keyword evidence="2" id="KW-1133">Transmembrane helix</keyword>
<feature type="transmembrane region" description="Helical" evidence="2">
    <location>
        <begin position="253"/>
        <end position="274"/>
    </location>
</feature>
<evidence type="ECO:0000256" key="2">
    <source>
        <dbReference type="SAM" id="Phobius"/>
    </source>
</evidence>
<accession>A0A935UHI8</accession>
<protein>
    <submittedName>
        <fullName evidence="3">DUF2868 domain-containing protein</fullName>
    </submittedName>
</protein>
<name>A0A935UHI8_9PROT</name>
<dbReference type="Proteomes" id="UP000697998">
    <property type="component" value="Unassembled WGS sequence"/>
</dbReference>
<dbReference type="EMBL" id="JADJMH010000014">
    <property type="protein sequence ID" value="MBK7675789.1"/>
    <property type="molecule type" value="Genomic_DNA"/>
</dbReference>
<organism evidence="3 4">
    <name type="scientific">Candidatus Accumulibacter proximus</name>
    <dbReference type="NCBI Taxonomy" id="2954385"/>
    <lineage>
        <taxon>Bacteria</taxon>
        <taxon>Pseudomonadati</taxon>
        <taxon>Pseudomonadota</taxon>
        <taxon>Betaproteobacteria</taxon>
        <taxon>Candidatus Accumulibacter</taxon>
    </lineage>
</organism>
<comment type="caution">
    <text evidence="3">The sequence shown here is derived from an EMBL/GenBank/DDBJ whole genome shotgun (WGS) entry which is preliminary data.</text>
</comment>
<evidence type="ECO:0000313" key="4">
    <source>
        <dbReference type="Proteomes" id="UP000697998"/>
    </source>
</evidence>
<feature type="compositionally biased region" description="Low complexity" evidence="1">
    <location>
        <begin position="222"/>
        <end position="231"/>
    </location>
</feature>
<keyword evidence="2" id="KW-0812">Transmembrane</keyword>
<evidence type="ECO:0000313" key="3">
    <source>
        <dbReference type="EMBL" id="MBK7675789.1"/>
    </source>
</evidence>
<reference evidence="3 4" key="1">
    <citation type="submission" date="2020-10" db="EMBL/GenBank/DDBJ databases">
        <title>Connecting structure to function with the recovery of over 1000 high-quality activated sludge metagenome-assembled genomes encoding full-length rRNA genes using long-read sequencing.</title>
        <authorList>
            <person name="Singleton C.M."/>
            <person name="Petriglieri F."/>
            <person name="Kristensen J.M."/>
            <person name="Kirkegaard R.H."/>
            <person name="Michaelsen T.Y."/>
            <person name="Andersen M.H."/>
            <person name="Karst S.M."/>
            <person name="Dueholm M.S."/>
            <person name="Nielsen P.H."/>
            <person name="Albertsen M."/>
        </authorList>
    </citation>
    <scope>NUCLEOTIDE SEQUENCE [LARGE SCALE GENOMIC DNA]</scope>
    <source>
        <strain evidence="3">EsbW_18-Q3-R4-48_BATAC.285</strain>
    </source>
</reference>
<feature type="transmembrane region" description="Helical" evidence="2">
    <location>
        <begin position="141"/>
        <end position="160"/>
    </location>
</feature>
<feature type="region of interest" description="Disordered" evidence="1">
    <location>
        <begin position="210"/>
        <end position="231"/>
    </location>
</feature>
<feature type="transmembrane region" description="Helical" evidence="2">
    <location>
        <begin position="294"/>
        <end position="317"/>
    </location>
</feature>
<dbReference type="AlphaFoldDB" id="A0A935UHI8"/>